<comment type="similarity">
    <text evidence="2">Belongs to the ABC transporter superfamily.</text>
</comment>
<accession>A0ABY8DIZ7</accession>
<organism evidence="10 11">
    <name type="scientific">Sinorhizobium garamanticum</name>
    <dbReference type="NCBI Taxonomy" id="680247"/>
    <lineage>
        <taxon>Bacteria</taxon>
        <taxon>Pseudomonadati</taxon>
        <taxon>Pseudomonadota</taxon>
        <taxon>Alphaproteobacteria</taxon>
        <taxon>Hyphomicrobiales</taxon>
        <taxon>Rhizobiaceae</taxon>
        <taxon>Sinorhizobium/Ensifer group</taxon>
        <taxon>Sinorhizobium</taxon>
    </lineage>
</organism>
<dbReference type="Gene3D" id="2.40.50.140">
    <property type="entry name" value="Nucleic acid-binding proteins"/>
    <property type="match status" value="1"/>
</dbReference>
<dbReference type="Proteomes" id="UP001229355">
    <property type="component" value="Chromosome 2"/>
</dbReference>
<dbReference type="InterPro" id="IPR040582">
    <property type="entry name" value="OB_MalK-like"/>
</dbReference>
<keyword evidence="7" id="KW-1278">Translocase</keyword>
<keyword evidence="6 10" id="KW-0067">ATP-binding</keyword>
<evidence type="ECO:0000259" key="9">
    <source>
        <dbReference type="PROSITE" id="PS50893"/>
    </source>
</evidence>
<evidence type="ECO:0000313" key="11">
    <source>
        <dbReference type="Proteomes" id="UP001229355"/>
    </source>
</evidence>
<evidence type="ECO:0000313" key="10">
    <source>
        <dbReference type="EMBL" id="WEX90173.1"/>
    </source>
</evidence>
<dbReference type="InterPro" id="IPR047641">
    <property type="entry name" value="ABC_transpr_MalK/UgpC-like"/>
</dbReference>
<dbReference type="PANTHER" id="PTHR43875:SF15">
    <property type="entry name" value="TREHALOSE IMPORT ATP-BINDING PROTEIN SUGC"/>
    <property type="match status" value="1"/>
</dbReference>
<proteinExistence type="inferred from homology"/>
<keyword evidence="4" id="KW-1003">Cell membrane</keyword>
<evidence type="ECO:0000256" key="7">
    <source>
        <dbReference type="ARBA" id="ARBA00022967"/>
    </source>
</evidence>
<dbReference type="Gene3D" id="2.40.50.100">
    <property type="match status" value="1"/>
</dbReference>
<dbReference type="SUPFAM" id="SSF52540">
    <property type="entry name" value="P-loop containing nucleoside triphosphate hydrolases"/>
    <property type="match status" value="1"/>
</dbReference>
<dbReference type="RefSeq" id="WP_280662140.1">
    <property type="nucleotide sequence ID" value="NZ_CP120374.1"/>
</dbReference>
<dbReference type="GO" id="GO:0005524">
    <property type="term" value="F:ATP binding"/>
    <property type="evidence" value="ECO:0007669"/>
    <property type="project" value="UniProtKB-KW"/>
</dbReference>
<dbReference type="Pfam" id="PF00005">
    <property type="entry name" value="ABC_tran"/>
    <property type="match status" value="1"/>
</dbReference>
<dbReference type="Gene3D" id="3.40.50.300">
    <property type="entry name" value="P-loop containing nucleotide triphosphate hydrolases"/>
    <property type="match status" value="1"/>
</dbReference>
<evidence type="ECO:0000256" key="3">
    <source>
        <dbReference type="ARBA" id="ARBA00022448"/>
    </source>
</evidence>
<feature type="domain" description="ABC transporter" evidence="9">
    <location>
        <begin position="4"/>
        <end position="234"/>
    </location>
</feature>
<sequence>MASIRFKGITKKFGEFVAVSDLNLEMNDGEFVCLLGPSGCGKTTTLRMIAGLETPTSGQMLIGDRDVTFLHPKDRKISMVFQDYALYPHMNLADNIAYPLKVRGEAEAKRHARAREVADVLKIGHLMERMPSQISGGQQQRTSLARALVYPSEVYLFDEPLSNLDAKLRLEARGFLNHLQRDMGMTAVYVTHDQAEAMALATRVAVMDAGKVVQYAPPMEVYRRPATTFVASFVGSPPMNLLPVEAMIADGALHLKAERVSVAPLPVARSVAAALKGNSKLTLGVRPEHLSIAHGGEANAISNTISGQLFANENMGPEKLVTLERDDAARFTARIFTDDVIALDATVTLGFSSEHIHLFDPAGARLPMDGEPV</sequence>
<keyword evidence="11" id="KW-1185">Reference proteome</keyword>
<dbReference type="InterPro" id="IPR008995">
    <property type="entry name" value="Mo/tungstate-bd_C_term_dom"/>
</dbReference>
<dbReference type="PROSITE" id="PS50893">
    <property type="entry name" value="ABC_TRANSPORTER_2"/>
    <property type="match status" value="1"/>
</dbReference>
<evidence type="ECO:0000256" key="6">
    <source>
        <dbReference type="ARBA" id="ARBA00022840"/>
    </source>
</evidence>
<dbReference type="Pfam" id="PF17912">
    <property type="entry name" value="OB_MalK"/>
    <property type="match status" value="1"/>
</dbReference>
<keyword evidence="8" id="KW-0472">Membrane</keyword>
<keyword evidence="5" id="KW-0547">Nucleotide-binding</keyword>
<protein>
    <submittedName>
        <fullName evidence="10">ABC transporter ATP-binding protein</fullName>
    </submittedName>
</protein>
<evidence type="ECO:0000256" key="8">
    <source>
        <dbReference type="ARBA" id="ARBA00023136"/>
    </source>
</evidence>
<dbReference type="SUPFAM" id="SSF50331">
    <property type="entry name" value="MOP-like"/>
    <property type="match status" value="1"/>
</dbReference>
<dbReference type="InterPro" id="IPR003593">
    <property type="entry name" value="AAA+_ATPase"/>
</dbReference>
<dbReference type="PANTHER" id="PTHR43875">
    <property type="entry name" value="MALTODEXTRIN IMPORT ATP-BINDING PROTEIN MSMX"/>
    <property type="match status" value="1"/>
</dbReference>
<name>A0ABY8DIZ7_9HYPH</name>
<evidence type="ECO:0000256" key="2">
    <source>
        <dbReference type="ARBA" id="ARBA00005417"/>
    </source>
</evidence>
<evidence type="ECO:0000256" key="5">
    <source>
        <dbReference type="ARBA" id="ARBA00022741"/>
    </source>
</evidence>
<dbReference type="CDD" id="cd03301">
    <property type="entry name" value="ABC_MalK_N"/>
    <property type="match status" value="1"/>
</dbReference>
<evidence type="ECO:0000256" key="1">
    <source>
        <dbReference type="ARBA" id="ARBA00004417"/>
    </source>
</evidence>
<comment type="subcellular location">
    <subcellularLocation>
        <location evidence="1">Cell inner membrane</location>
        <topology evidence="1">Peripheral membrane protein</topology>
    </subcellularLocation>
</comment>
<reference evidence="10 11" key="1">
    <citation type="submission" date="2023-03" db="EMBL/GenBank/DDBJ databases">
        <authorList>
            <person name="Kaur S."/>
            <person name="Espinosa-Saiz D."/>
            <person name="Velazquez E."/>
            <person name="Menendez E."/>
            <person name="diCenzo G.C."/>
        </authorList>
    </citation>
    <scope>NUCLEOTIDE SEQUENCE [LARGE SCALE GENOMIC DNA]</scope>
    <source>
        <strain evidence="10 11">LMG 24692</strain>
    </source>
</reference>
<dbReference type="InterPro" id="IPR003439">
    <property type="entry name" value="ABC_transporter-like_ATP-bd"/>
</dbReference>
<dbReference type="InterPro" id="IPR012340">
    <property type="entry name" value="NA-bd_OB-fold"/>
</dbReference>
<dbReference type="EMBL" id="CP120374">
    <property type="protein sequence ID" value="WEX90173.1"/>
    <property type="molecule type" value="Genomic_DNA"/>
</dbReference>
<keyword evidence="3" id="KW-0813">Transport</keyword>
<dbReference type="InterPro" id="IPR027417">
    <property type="entry name" value="P-loop_NTPase"/>
</dbReference>
<evidence type="ECO:0000256" key="4">
    <source>
        <dbReference type="ARBA" id="ARBA00022475"/>
    </source>
</evidence>
<dbReference type="InterPro" id="IPR015855">
    <property type="entry name" value="ABC_transpr_MalK-like"/>
</dbReference>
<dbReference type="SMART" id="SM00382">
    <property type="entry name" value="AAA"/>
    <property type="match status" value="1"/>
</dbReference>
<gene>
    <name evidence="10" type="ORF">PZN02_005538</name>
</gene>